<sequence length="424" mass="47157">MTHHDDRDNLEQVAIVRDRDLALELLGAQPTNRRIATLAHSVLAREPRFTGTYLILALHHQARGELDDARRELRQLIGVQDGYRLTAVRILRDLEYENRRFDEALRLAEHAMQGGEEVEWLDLMMLGAATVFTGSRTAGWDLMDEAVVWTGRVDPTLIPKVLAKRALLFLSTGAPPERFLPAAEAAIAASPWERLLSIALAYAYLYDYRAADARDLFQRVLREDPTDTVAQGGMIMARGFLEPIERGDATMDQLREAGMGEMAWRIMHEQIFDLDIEHALAALSRVLPRALVRALRGPLRRKKLEATEGNRSLLGWHDGQDPGTGDAWGLGEPVRLLSGAEVDAMAAAAQDPGAWPAWSEDDAFVPIATDDAGSYFFEGYASRLYRRTVGGSDVEVAPSLADWVWDRVVDFGGEEPRPGRAPRG</sequence>
<dbReference type="RefSeq" id="WP_307292426.1">
    <property type="nucleotide sequence ID" value="NZ_JAUSXV010000001.1"/>
</dbReference>
<dbReference type="EMBL" id="JAUSXV010000001">
    <property type="protein sequence ID" value="MDQ0645915.1"/>
    <property type="molecule type" value="Genomic_DNA"/>
</dbReference>
<evidence type="ECO:0000313" key="1">
    <source>
        <dbReference type="EMBL" id="MDQ0645915.1"/>
    </source>
</evidence>
<protein>
    <submittedName>
        <fullName evidence="1">Tetratricopeptide (TPR) repeat protein</fullName>
    </submittedName>
</protein>
<keyword evidence="2" id="KW-1185">Reference proteome</keyword>
<proteinExistence type="predicted"/>
<gene>
    <name evidence="1" type="ORF">QFZ53_000111</name>
</gene>
<dbReference type="InterPro" id="IPR011990">
    <property type="entry name" value="TPR-like_helical_dom_sf"/>
</dbReference>
<name>A0AAW8ER34_9MICO</name>
<dbReference type="AlphaFoldDB" id="A0AAW8ER34"/>
<organism evidence="1 2">
    <name type="scientific">Microbacterium natoriense</name>
    <dbReference type="NCBI Taxonomy" id="284570"/>
    <lineage>
        <taxon>Bacteria</taxon>
        <taxon>Bacillati</taxon>
        <taxon>Actinomycetota</taxon>
        <taxon>Actinomycetes</taxon>
        <taxon>Micrococcales</taxon>
        <taxon>Microbacteriaceae</taxon>
        <taxon>Microbacterium</taxon>
    </lineage>
</organism>
<accession>A0AAW8ER34</accession>
<dbReference type="Gene3D" id="1.25.40.10">
    <property type="entry name" value="Tetratricopeptide repeat domain"/>
    <property type="match status" value="1"/>
</dbReference>
<dbReference type="Proteomes" id="UP001244427">
    <property type="component" value="Unassembled WGS sequence"/>
</dbReference>
<comment type="caution">
    <text evidence="1">The sequence shown here is derived from an EMBL/GenBank/DDBJ whole genome shotgun (WGS) entry which is preliminary data.</text>
</comment>
<reference evidence="1 2" key="1">
    <citation type="submission" date="2023-07" db="EMBL/GenBank/DDBJ databases">
        <title>Comparative genomics of wheat-associated soil bacteria to identify genetic determinants of phenazine resistance.</title>
        <authorList>
            <person name="Mouncey N."/>
        </authorList>
    </citation>
    <scope>NUCLEOTIDE SEQUENCE [LARGE SCALE GENOMIC DNA]</scope>
    <source>
        <strain evidence="1 2">W4I9-1</strain>
    </source>
</reference>
<evidence type="ECO:0000313" key="2">
    <source>
        <dbReference type="Proteomes" id="UP001244427"/>
    </source>
</evidence>
<dbReference type="SUPFAM" id="SSF48452">
    <property type="entry name" value="TPR-like"/>
    <property type="match status" value="1"/>
</dbReference>